<dbReference type="STRING" id="985054.SAMN05444358_10481"/>
<proteinExistence type="predicted"/>
<evidence type="ECO:0000313" key="2">
    <source>
        <dbReference type="Proteomes" id="UP000183400"/>
    </source>
</evidence>
<accession>A0A1H3A9K5</accession>
<reference evidence="2" key="1">
    <citation type="submission" date="2016-10" db="EMBL/GenBank/DDBJ databases">
        <authorList>
            <person name="Varghese N."/>
            <person name="Submissions S."/>
        </authorList>
    </citation>
    <scope>NUCLEOTIDE SEQUENCE [LARGE SCALE GENOMIC DNA]</scope>
    <source>
        <strain evidence="2">DSM 27839</strain>
    </source>
</reference>
<dbReference type="AlphaFoldDB" id="A0A1H3A9K5"/>
<protein>
    <submittedName>
        <fullName evidence="1">Uncharacterized protein</fullName>
    </submittedName>
</protein>
<gene>
    <name evidence="1" type="ORF">SAMN05444358_10481</name>
</gene>
<dbReference type="EMBL" id="FNNP01000004">
    <property type="protein sequence ID" value="SDX25874.1"/>
    <property type="molecule type" value="Genomic_DNA"/>
</dbReference>
<dbReference type="Proteomes" id="UP000183400">
    <property type="component" value="Unassembled WGS sequence"/>
</dbReference>
<dbReference type="Gene3D" id="3.30.200.270">
    <property type="match status" value="1"/>
</dbReference>
<sequence length="192" mass="20445">MNSNIAGKATLQRIPNLFCMSSSIFRNLSSFPASKEPGAHECAPGENLGKNLTMLRKTVIVFGFIVAAAPAAKAHDEQALANAPAGDPYVKVSDVLPLPEFIPGLGTLFVDPATLPAGPFLAYDRDGRLSATVYMTPLDDLQNGTSFDGLNIGSHTVSSTDIYYNAGHPGVDKPHAHIVLFHDENAKDRLAE</sequence>
<evidence type="ECO:0000313" key="1">
    <source>
        <dbReference type="EMBL" id="SDX25874.1"/>
    </source>
</evidence>
<dbReference type="RefSeq" id="WP_218129424.1">
    <property type="nucleotide sequence ID" value="NZ_FNNP01000004.1"/>
</dbReference>
<organism evidence="1 2">
    <name type="scientific">Ruegeria halocynthiae</name>
    <dbReference type="NCBI Taxonomy" id="985054"/>
    <lineage>
        <taxon>Bacteria</taxon>
        <taxon>Pseudomonadati</taxon>
        <taxon>Pseudomonadota</taxon>
        <taxon>Alphaproteobacteria</taxon>
        <taxon>Rhodobacterales</taxon>
        <taxon>Roseobacteraceae</taxon>
        <taxon>Ruegeria</taxon>
    </lineage>
</organism>
<name>A0A1H3A9K5_9RHOB</name>
<keyword evidence="2" id="KW-1185">Reference proteome</keyword>